<organism evidence="2">
    <name type="scientific">Catovirus CTV1</name>
    <dbReference type="NCBI Taxonomy" id="1977631"/>
    <lineage>
        <taxon>Viruses</taxon>
        <taxon>Varidnaviria</taxon>
        <taxon>Bamfordvirae</taxon>
        <taxon>Nucleocytoviricota</taxon>
        <taxon>Megaviricetes</taxon>
        <taxon>Imitervirales</taxon>
        <taxon>Mimiviridae</taxon>
        <taxon>Klosneuvirinae</taxon>
        <taxon>Catovirus</taxon>
    </lineage>
</organism>
<gene>
    <name evidence="2" type="ORF">Catovirus_1_865</name>
</gene>
<proteinExistence type="predicted"/>
<dbReference type="InterPro" id="IPR007345">
    <property type="entry name" value="Polysacch_pyruvyl_Trfase"/>
</dbReference>
<evidence type="ECO:0000313" key="2">
    <source>
        <dbReference type="EMBL" id="ARF08815.1"/>
    </source>
</evidence>
<sequence length="255" mass="29217">MDSAGKIQLRYHKCNQQNGNFGDEMSPVLVNKISKRDVINCASLNKPCLIAIGSYLQMAKDNDIIWGTGIRTIDQPCNYKNLRVKAVRGPITKKYLEKKKIFVPNVFGDPALLYTRLFDIQEDVNYLNKIGFIPHYTSLSTYQNNNKLPNNIKIISPLEKLDTVVSQIKTCNCVISSSLHGLIMADSFNIPNYWLYECHLNEGILKFEDYFASQNRQIKMHNSIENILKSSSEEYGNKINLNLLMDSFPRELIKL</sequence>
<evidence type="ECO:0000259" key="1">
    <source>
        <dbReference type="Pfam" id="PF04230"/>
    </source>
</evidence>
<feature type="domain" description="Polysaccharide pyruvyl transferase" evidence="1">
    <location>
        <begin position="64"/>
        <end position="196"/>
    </location>
</feature>
<accession>A0A1V0SAR6</accession>
<name>A0A1V0SAR6_9VIRU</name>
<reference evidence="2" key="1">
    <citation type="journal article" date="2017" name="Science">
        <title>Giant viruses with an expanded complement of translation system components.</title>
        <authorList>
            <person name="Schulz F."/>
            <person name="Yutin N."/>
            <person name="Ivanova N.N."/>
            <person name="Ortega D.R."/>
            <person name="Lee T.K."/>
            <person name="Vierheilig J."/>
            <person name="Daims H."/>
            <person name="Horn M."/>
            <person name="Wagner M."/>
            <person name="Jensen G.J."/>
            <person name="Kyrpides N.C."/>
            <person name="Koonin E.V."/>
            <person name="Woyke T."/>
        </authorList>
    </citation>
    <scope>NUCLEOTIDE SEQUENCE</scope>
    <source>
        <strain evidence="2">CTV1</strain>
    </source>
</reference>
<dbReference type="GO" id="GO:0016740">
    <property type="term" value="F:transferase activity"/>
    <property type="evidence" value="ECO:0007669"/>
    <property type="project" value="UniProtKB-KW"/>
</dbReference>
<dbReference type="EMBL" id="KY684083">
    <property type="protein sequence ID" value="ARF08815.1"/>
    <property type="molecule type" value="Genomic_DNA"/>
</dbReference>
<protein>
    <submittedName>
        <fullName evidence="2">Polysaccharide pyruvyl transferase GTB-type glycosyltransferase</fullName>
    </submittedName>
</protein>
<keyword evidence="2" id="KW-0808">Transferase</keyword>
<dbReference type="Pfam" id="PF04230">
    <property type="entry name" value="PS_pyruv_trans"/>
    <property type="match status" value="1"/>
</dbReference>